<dbReference type="PANTHER" id="PTHR10587">
    <property type="entry name" value="GLYCOSYL TRANSFERASE-RELATED"/>
    <property type="match status" value="1"/>
</dbReference>
<accession>A0ABY4CQR8</accession>
<dbReference type="RefSeq" id="WP_347439498.1">
    <property type="nucleotide sequence ID" value="NZ_CP089291.1"/>
</dbReference>
<reference evidence="5" key="1">
    <citation type="submission" date="2021-12" db="EMBL/GenBank/DDBJ databases">
        <title>Alicyclobacillaceae gen. nov., sp. nov., isolated from chalcocite enrichment system.</title>
        <authorList>
            <person name="Jiang Z."/>
        </authorList>
    </citation>
    <scope>NUCLEOTIDE SEQUENCE</scope>
    <source>
        <strain evidence="5">MYW30-H2</strain>
    </source>
</reference>
<dbReference type="Pfam" id="PF01522">
    <property type="entry name" value="Polysacc_deac_1"/>
    <property type="match status" value="1"/>
</dbReference>
<dbReference type="PANTHER" id="PTHR10587:SF133">
    <property type="entry name" value="CHITIN DEACETYLASE 1-RELATED"/>
    <property type="match status" value="1"/>
</dbReference>
<evidence type="ECO:0000256" key="3">
    <source>
        <dbReference type="SAM" id="SignalP"/>
    </source>
</evidence>
<dbReference type="Proteomes" id="UP000830167">
    <property type="component" value="Chromosome"/>
</dbReference>
<proteinExistence type="predicted"/>
<dbReference type="CDD" id="cd10917">
    <property type="entry name" value="CE4_NodB_like_6s_7s"/>
    <property type="match status" value="1"/>
</dbReference>
<feature type="chain" id="PRO_5046014437" evidence="3">
    <location>
        <begin position="26"/>
        <end position="230"/>
    </location>
</feature>
<feature type="domain" description="NodB homology" evidence="4">
    <location>
        <begin position="39"/>
        <end position="221"/>
    </location>
</feature>
<evidence type="ECO:0000259" key="4">
    <source>
        <dbReference type="PROSITE" id="PS51677"/>
    </source>
</evidence>
<name>A0ABY4CQR8_9BACL</name>
<dbReference type="EMBL" id="CP089291">
    <property type="protein sequence ID" value="UOF92845.1"/>
    <property type="molecule type" value="Genomic_DNA"/>
</dbReference>
<keyword evidence="1" id="KW-0479">Metal-binding</keyword>
<dbReference type="InterPro" id="IPR002509">
    <property type="entry name" value="NODB_dom"/>
</dbReference>
<evidence type="ECO:0000313" key="6">
    <source>
        <dbReference type="Proteomes" id="UP000830167"/>
    </source>
</evidence>
<sequence>MALYRKGSIATFASILLCLCGVSYAKTDEVVSSIHTDKKVIALTFDDGPNPVFTPKILDILKQYNANATFFVLGKRVGMYPKLVIREVNEGHEIANHTFDHQYLKGSALQRAEQEVVQTQEAIYDTIEQVPHIFRPPGGIVNPSVINVAKQQHCQIVLWSWYQDTRDWKKPGVDKIVRTVLSNVHNGDIVLFHDFEGDCSQTVEALKIILPELQKQGYQFLTVTDLLQTK</sequence>
<evidence type="ECO:0000313" key="5">
    <source>
        <dbReference type="EMBL" id="UOF92845.1"/>
    </source>
</evidence>
<feature type="signal peptide" evidence="3">
    <location>
        <begin position="1"/>
        <end position="25"/>
    </location>
</feature>
<dbReference type="InterPro" id="IPR011330">
    <property type="entry name" value="Glyco_hydro/deAcase_b/a-brl"/>
</dbReference>
<dbReference type="Gene3D" id="3.20.20.370">
    <property type="entry name" value="Glycoside hydrolase/deacetylase"/>
    <property type="match status" value="1"/>
</dbReference>
<dbReference type="SUPFAM" id="SSF88713">
    <property type="entry name" value="Glycoside hydrolase/deacetylase"/>
    <property type="match status" value="1"/>
</dbReference>
<gene>
    <name evidence="5" type="ORF">LSG31_11910</name>
</gene>
<evidence type="ECO:0000256" key="1">
    <source>
        <dbReference type="ARBA" id="ARBA00022723"/>
    </source>
</evidence>
<keyword evidence="2" id="KW-0378">Hydrolase</keyword>
<keyword evidence="3" id="KW-0732">Signal</keyword>
<protein>
    <submittedName>
        <fullName evidence="5">Polysaccharide deacetylase family protein</fullName>
    </submittedName>
</protein>
<dbReference type="InterPro" id="IPR050248">
    <property type="entry name" value="Polysacc_deacetylase_ArnD"/>
</dbReference>
<evidence type="ECO:0000256" key="2">
    <source>
        <dbReference type="ARBA" id="ARBA00022801"/>
    </source>
</evidence>
<dbReference type="PROSITE" id="PS51677">
    <property type="entry name" value="NODB"/>
    <property type="match status" value="1"/>
</dbReference>
<organism evidence="5 6">
    <name type="scientific">Fodinisporobacter ferrooxydans</name>
    <dbReference type="NCBI Taxonomy" id="2901836"/>
    <lineage>
        <taxon>Bacteria</taxon>
        <taxon>Bacillati</taxon>
        <taxon>Bacillota</taxon>
        <taxon>Bacilli</taxon>
        <taxon>Bacillales</taxon>
        <taxon>Alicyclobacillaceae</taxon>
        <taxon>Fodinisporobacter</taxon>
    </lineage>
</organism>
<keyword evidence="6" id="KW-1185">Reference proteome</keyword>